<sequence length="402" mass="41951">MDVRGVRCRLRAGGADRAGDVPHPDRAARRSWRTGHCGHCHRDGAAVIRAGVIGCGNVAGNHASAYRDLPDTELVACADVDPARAGEFAARYGAAATSPAEIFGLGLDVVSVCTPHPTHEAVVTEAAAHGVQVLCEKPIAIDLGAAARMIEACERAGVTLGVLFQRRFWPASQRIRAAIDDGTLGEPVLGHASVLLHRETSYYTADAWRGTWKTDGGGVLMTQAVHNIDLLQWFMGDAVEVHCSHTAFKHGDAIEVEDTAVATVRFASGGLATIAASTALTPGLGTRVQVTGRTGATAGLAEYPEGSEARLDVWAVPGQEAVASPFGAGLAEDLTLARINGSLAPFHALQIADFTAAVRERREPAVTGREAAKSLAILTALYASAASGRPEAVPALGKEITR</sequence>
<evidence type="ECO:0000259" key="2">
    <source>
        <dbReference type="Pfam" id="PF22725"/>
    </source>
</evidence>
<accession>A0A5N0V527</accession>
<evidence type="ECO:0000259" key="1">
    <source>
        <dbReference type="Pfam" id="PF01408"/>
    </source>
</evidence>
<protein>
    <submittedName>
        <fullName evidence="3">Gfo/Idh/MocA family oxidoreductase</fullName>
    </submittedName>
</protein>
<feature type="domain" description="GFO/IDH/MocA-like oxidoreductase" evidence="2">
    <location>
        <begin position="173"/>
        <end position="296"/>
    </location>
</feature>
<dbReference type="SUPFAM" id="SSF51735">
    <property type="entry name" value="NAD(P)-binding Rossmann-fold domains"/>
    <property type="match status" value="1"/>
</dbReference>
<dbReference type="Gene3D" id="3.40.50.720">
    <property type="entry name" value="NAD(P)-binding Rossmann-like Domain"/>
    <property type="match status" value="1"/>
</dbReference>
<gene>
    <name evidence="3" type="ORF">FPZ12_020730</name>
</gene>
<dbReference type="PANTHER" id="PTHR43249">
    <property type="entry name" value="UDP-N-ACETYL-2-AMINO-2-DEOXY-D-GLUCURONATE OXIDASE"/>
    <property type="match status" value="1"/>
</dbReference>
<dbReference type="Proteomes" id="UP000319769">
    <property type="component" value="Unassembled WGS sequence"/>
</dbReference>
<dbReference type="EMBL" id="VMNW02000030">
    <property type="protein sequence ID" value="KAA9159330.1"/>
    <property type="molecule type" value="Genomic_DNA"/>
</dbReference>
<dbReference type="InterPro" id="IPR036291">
    <property type="entry name" value="NAD(P)-bd_dom_sf"/>
</dbReference>
<dbReference type="GO" id="GO:0000166">
    <property type="term" value="F:nucleotide binding"/>
    <property type="evidence" value="ECO:0007669"/>
    <property type="project" value="InterPro"/>
</dbReference>
<keyword evidence="4" id="KW-1185">Reference proteome</keyword>
<name>A0A5N0V527_9PSEU</name>
<feature type="domain" description="Gfo/Idh/MocA-like oxidoreductase N-terminal" evidence="1">
    <location>
        <begin position="48"/>
        <end position="163"/>
    </location>
</feature>
<dbReference type="SUPFAM" id="SSF55347">
    <property type="entry name" value="Glyceraldehyde-3-phosphate dehydrogenase-like, C-terminal domain"/>
    <property type="match status" value="1"/>
</dbReference>
<organism evidence="3 4">
    <name type="scientific">Amycolatopsis acidicola</name>
    <dbReference type="NCBI Taxonomy" id="2596893"/>
    <lineage>
        <taxon>Bacteria</taxon>
        <taxon>Bacillati</taxon>
        <taxon>Actinomycetota</taxon>
        <taxon>Actinomycetes</taxon>
        <taxon>Pseudonocardiales</taxon>
        <taxon>Pseudonocardiaceae</taxon>
        <taxon>Amycolatopsis</taxon>
    </lineage>
</organism>
<proteinExistence type="predicted"/>
<dbReference type="InterPro" id="IPR000683">
    <property type="entry name" value="Gfo/Idh/MocA-like_OxRdtase_N"/>
</dbReference>
<reference evidence="3" key="1">
    <citation type="submission" date="2019-09" db="EMBL/GenBank/DDBJ databases">
        <authorList>
            <person name="Teo W.F.A."/>
            <person name="Duangmal K."/>
        </authorList>
    </citation>
    <scope>NUCLEOTIDE SEQUENCE [LARGE SCALE GENOMIC DNA]</scope>
    <source>
        <strain evidence="3">K81G1</strain>
    </source>
</reference>
<comment type="caution">
    <text evidence="3">The sequence shown here is derived from an EMBL/GenBank/DDBJ whole genome shotgun (WGS) entry which is preliminary data.</text>
</comment>
<evidence type="ECO:0000313" key="3">
    <source>
        <dbReference type="EMBL" id="KAA9159330.1"/>
    </source>
</evidence>
<evidence type="ECO:0000313" key="4">
    <source>
        <dbReference type="Proteomes" id="UP000319769"/>
    </source>
</evidence>
<dbReference type="Pfam" id="PF01408">
    <property type="entry name" value="GFO_IDH_MocA"/>
    <property type="match status" value="1"/>
</dbReference>
<dbReference type="Pfam" id="PF22725">
    <property type="entry name" value="GFO_IDH_MocA_C3"/>
    <property type="match status" value="1"/>
</dbReference>
<dbReference type="OrthoDB" id="9815825at2"/>
<dbReference type="Gene3D" id="3.30.360.10">
    <property type="entry name" value="Dihydrodipicolinate Reductase, domain 2"/>
    <property type="match status" value="1"/>
</dbReference>
<dbReference type="AlphaFoldDB" id="A0A5N0V527"/>
<dbReference type="PANTHER" id="PTHR43249:SF1">
    <property type="entry name" value="D-GLUCOSIDE 3-DEHYDROGENASE"/>
    <property type="match status" value="1"/>
</dbReference>
<dbReference type="InterPro" id="IPR055170">
    <property type="entry name" value="GFO_IDH_MocA-like_dom"/>
</dbReference>
<dbReference type="InterPro" id="IPR052515">
    <property type="entry name" value="Gfo/Idh/MocA_Oxidoreductase"/>
</dbReference>